<evidence type="ECO:0000259" key="1">
    <source>
        <dbReference type="PROSITE" id="PS51736"/>
    </source>
</evidence>
<accession>A0ABP9Q0V6</accession>
<dbReference type="Gene3D" id="3.40.50.1390">
    <property type="entry name" value="Resolvase, N-terminal catalytic domain"/>
    <property type="match status" value="1"/>
</dbReference>
<reference evidence="3" key="1">
    <citation type="journal article" date="2019" name="Int. J. Syst. Evol. Microbiol.">
        <title>The Global Catalogue of Microorganisms (GCM) 10K type strain sequencing project: providing services to taxonomists for standard genome sequencing and annotation.</title>
        <authorList>
            <consortium name="The Broad Institute Genomics Platform"/>
            <consortium name="The Broad Institute Genome Sequencing Center for Infectious Disease"/>
            <person name="Wu L."/>
            <person name="Ma J."/>
        </authorList>
    </citation>
    <scope>NUCLEOTIDE SEQUENCE [LARGE SCALE GENOMIC DNA]</scope>
    <source>
        <strain evidence="3">JCM 18054</strain>
    </source>
</reference>
<dbReference type="InterPro" id="IPR006119">
    <property type="entry name" value="Resolv_N"/>
</dbReference>
<organism evidence="2 3">
    <name type="scientific">Amycolatopsis dongchuanensis</name>
    <dbReference type="NCBI Taxonomy" id="1070866"/>
    <lineage>
        <taxon>Bacteria</taxon>
        <taxon>Bacillati</taxon>
        <taxon>Actinomycetota</taxon>
        <taxon>Actinomycetes</taxon>
        <taxon>Pseudonocardiales</taxon>
        <taxon>Pseudonocardiaceae</taxon>
        <taxon>Amycolatopsis</taxon>
    </lineage>
</organism>
<feature type="domain" description="Resolvase/invertase-type recombinase catalytic" evidence="1">
    <location>
        <begin position="1"/>
        <end position="96"/>
    </location>
</feature>
<sequence>MIYGYTRDTGSLVAVANHVGIRAAMEARGCVEVFVEEGVTASEMPGPSFRQLVDKVQRGDRVLLPDPTRLTRDPARLDFIVSTLHDLGVHVEYLDS</sequence>
<dbReference type="PROSITE" id="PS51736">
    <property type="entry name" value="RECOMBINASES_3"/>
    <property type="match status" value="1"/>
</dbReference>
<evidence type="ECO:0000313" key="2">
    <source>
        <dbReference type="EMBL" id="GAA5155301.1"/>
    </source>
</evidence>
<name>A0ABP9Q0V6_9PSEU</name>
<dbReference type="Pfam" id="PF00239">
    <property type="entry name" value="Resolvase"/>
    <property type="match status" value="1"/>
</dbReference>
<dbReference type="EMBL" id="BAABIB010000022">
    <property type="protein sequence ID" value="GAA5155301.1"/>
    <property type="molecule type" value="Genomic_DNA"/>
</dbReference>
<keyword evidence="3" id="KW-1185">Reference proteome</keyword>
<protein>
    <recommendedName>
        <fullName evidence="1">Resolvase/invertase-type recombinase catalytic domain-containing protein</fullName>
    </recommendedName>
</protein>
<dbReference type="SUPFAM" id="SSF53041">
    <property type="entry name" value="Resolvase-like"/>
    <property type="match status" value="1"/>
</dbReference>
<gene>
    <name evidence="2" type="ORF">GCM10023214_10900</name>
</gene>
<proteinExistence type="predicted"/>
<dbReference type="Proteomes" id="UP001500192">
    <property type="component" value="Unassembled WGS sequence"/>
</dbReference>
<comment type="caution">
    <text evidence="2">The sequence shown here is derived from an EMBL/GenBank/DDBJ whole genome shotgun (WGS) entry which is preliminary data.</text>
</comment>
<dbReference type="SMART" id="SM00857">
    <property type="entry name" value="Resolvase"/>
    <property type="match status" value="1"/>
</dbReference>
<dbReference type="InterPro" id="IPR036162">
    <property type="entry name" value="Resolvase-like_N_sf"/>
</dbReference>
<evidence type="ECO:0000313" key="3">
    <source>
        <dbReference type="Proteomes" id="UP001500192"/>
    </source>
</evidence>